<dbReference type="CDD" id="cd00063">
    <property type="entry name" value="FN3"/>
    <property type="match status" value="5"/>
</dbReference>
<sequence length="712" mass="76695">MNPGILAQYRDALPTEERAATVEKMLIHFAAVLYLVDAVSSQTNCSGKHLAVYLVGVVSSQTSCSGKSLALYLVGAVSSKKQTAQQPNKLLRYVSSFVPCRCSEQQETNCSLAVYLVGVVSSQTNCSAPESVSRLQVISTSTSSVAVQWEPPSNTDCLEEYQVCWSLADGTQSNCITQSIDDNTTTDITGLDPCTNYVVNVTSVGSSGDTSPPANITTSSDMTPGKVSSLETQSVGPSVLVTWTPPSELSWCVAQYEICWGSSPDDQNCTVQESSVTTLNITELTPCGEYVVGVRSLGQPGNSSQVNTNVTAAPKPARNLNFPFVNSTFIEADWEAPADQSDCIDYYQVCLTVSGETACANQTRDSTTTSYPELRPCTSHSVDVIAWTEGARSSVISEQVNTNNEVPDVPTDLHVNYAEVDKVNLEWHAPVANHECVERYVVCWKGEQTESCDNSTDIQDLITGLSPCGEYSLNVTAVGAAGSSETSHLVARTRTQAFNDISNLEVKSSNSTTLEVEWEAPTNNSECVQEYKVCWIGQETGEEGCTIQTRDIAKATITGLISCVNYTVNVTAGGVLKNSNAVSMPVMTNSTLVQDKPAIQNLSLSRDSESNITVTWHPLVEGMMCVRSYNVCWEQQSQPEDIQCLELPSSEDHLTISGLHSGTTYTVEVSAVLVTGETSEIIREEIPISASAIYGFRDPSVLVGTEGYIGRL</sequence>
<feature type="region of interest" description="Disordered" evidence="2">
    <location>
        <begin position="205"/>
        <end position="230"/>
    </location>
</feature>
<feature type="domain" description="Fibronectin type-III" evidence="3">
    <location>
        <begin position="316"/>
        <end position="408"/>
    </location>
</feature>
<dbReference type="Pfam" id="PF00041">
    <property type="entry name" value="fn3"/>
    <property type="match status" value="4"/>
</dbReference>
<feature type="domain" description="Fibronectin type-III" evidence="3">
    <location>
        <begin position="131"/>
        <end position="226"/>
    </location>
</feature>
<dbReference type="InterPro" id="IPR050991">
    <property type="entry name" value="ECM_Regulatory_Proteins"/>
</dbReference>
<evidence type="ECO:0000259" key="3">
    <source>
        <dbReference type="PROSITE" id="PS50853"/>
    </source>
</evidence>
<dbReference type="AlphaFoldDB" id="A0A7R9IQQ5"/>
<dbReference type="PANTHER" id="PTHR46708:SF2">
    <property type="entry name" value="FIBRONECTIN TYPE-III DOMAIN-CONTAINING PROTEIN"/>
    <property type="match status" value="1"/>
</dbReference>
<feature type="domain" description="Fibronectin type-III" evidence="3">
    <location>
        <begin position="409"/>
        <end position="498"/>
    </location>
</feature>
<evidence type="ECO:0000256" key="1">
    <source>
        <dbReference type="ARBA" id="ARBA00022737"/>
    </source>
</evidence>
<feature type="compositionally biased region" description="Polar residues" evidence="2">
    <location>
        <begin position="205"/>
        <end position="222"/>
    </location>
</feature>
<organism evidence="4">
    <name type="scientific">Timema tahoe</name>
    <dbReference type="NCBI Taxonomy" id="61484"/>
    <lineage>
        <taxon>Eukaryota</taxon>
        <taxon>Metazoa</taxon>
        <taxon>Ecdysozoa</taxon>
        <taxon>Arthropoda</taxon>
        <taxon>Hexapoda</taxon>
        <taxon>Insecta</taxon>
        <taxon>Pterygota</taxon>
        <taxon>Neoptera</taxon>
        <taxon>Polyneoptera</taxon>
        <taxon>Phasmatodea</taxon>
        <taxon>Timematodea</taxon>
        <taxon>Timematoidea</taxon>
        <taxon>Timematidae</taxon>
        <taxon>Timema</taxon>
    </lineage>
</organism>
<feature type="domain" description="Fibronectin type-III" evidence="3">
    <location>
        <begin position="227"/>
        <end position="315"/>
    </location>
</feature>
<evidence type="ECO:0000313" key="4">
    <source>
        <dbReference type="EMBL" id="CAD7462668.1"/>
    </source>
</evidence>
<name>A0A7R9IQQ5_9NEOP</name>
<accession>A0A7R9IQQ5</accession>
<evidence type="ECO:0000256" key="2">
    <source>
        <dbReference type="SAM" id="MobiDB-lite"/>
    </source>
</evidence>
<feature type="domain" description="Fibronectin type-III" evidence="3">
    <location>
        <begin position="598"/>
        <end position="693"/>
    </location>
</feature>
<dbReference type="Gene3D" id="2.60.40.10">
    <property type="entry name" value="Immunoglobulins"/>
    <property type="match status" value="6"/>
</dbReference>
<keyword evidence="1" id="KW-0677">Repeat</keyword>
<gene>
    <name evidence="4" type="ORF">TTEB3V08_LOCUS10558</name>
</gene>
<dbReference type="InterPro" id="IPR013783">
    <property type="entry name" value="Ig-like_fold"/>
</dbReference>
<protein>
    <recommendedName>
        <fullName evidence="3">Fibronectin type-III domain-containing protein</fullName>
    </recommendedName>
</protein>
<dbReference type="InterPro" id="IPR003961">
    <property type="entry name" value="FN3_dom"/>
</dbReference>
<reference evidence="4" key="1">
    <citation type="submission" date="2020-11" db="EMBL/GenBank/DDBJ databases">
        <authorList>
            <person name="Tran Van P."/>
        </authorList>
    </citation>
    <scope>NUCLEOTIDE SEQUENCE</scope>
</reference>
<proteinExistence type="predicted"/>
<dbReference type="EMBL" id="OE006442">
    <property type="protein sequence ID" value="CAD7462668.1"/>
    <property type="molecule type" value="Genomic_DNA"/>
</dbReference>
<dbReference type="PROSITE" id="PS50853">
    <property type="entry name" value="FN3"/>
    <property type="match status" value="6"/>
</dbReference>
<dbReference type="SMART" id="SM00060">
    <property type="entry name" value="FN3"/>
    <property type="match status" value="6"/>
</dbReference>
<feature type="domain" description="Fibronectin type-III" evidence="3">
    <location>
        <begin position="500"/>
        <end position="594"/>
    </location>
</feature>
<dbReference type="PANTHER" id="PTHR46708">
    <property type="entry name" value="TENASCIN"/>
    <property type="match status" value="1"/>
</dbReference>
<dbReference type="InterPro" id="IPR036116">
    <property type="entry name" value="FN3_sf"/>
</dbReference>
<dbReference type="SUPFAM" id="SSF49265">
    <property type="entry name" value="Fibronectin type III"/>
    <property type="match status" value="4"/>
</dbReference>